<dbReference type="Pfam" id="PF14456">
    <property type="entry name" value="alpha-hel2"/>
    <property type="match status" value="1"/>
</dbReference>
<name>A0AA44Y480_BURVI</name>
<dbReference type="NCBIfam" id="TIGR03742">
    <property type="entry name" value="PRTRC_F"/>
    <property type="match status" value="1"/>
</dbReference>
<dbReference type="EMBL" id="PVHK01000024">
    <property type="protein sequence ID" value="PRH43704.1"/>
    <property type="molecule type" value="Genomic_DNA"/>
</dbReference>
<reference evidence="1 2" key="1">
    <citation type="submission" date="2018-03" db="EMBL/GenBank/DDBJ databases">
        <authorList>
            <person name="Nguyen K."/>
            <person name="Fouts D."/>
            <person name="Sutton G."/>
        </authorList>
    </citation>
    <scope>NUCLEOTIDE SEQUENCE [LARGE SCALE GENOMIC DNA]</scope>
    <source>
        <strain evidence="1 2">AU3578</strain>
    </source>
</reference>
<proteinExistence type="predicted"/>
<gene>
    <name evidence="1" type="ORF">C6T65_03575</name>
</gene>
<accession>A0AA44Y480</accession>
<evidence type="ECO:0000313" key="2">
    <source>
        <dbReference type="Proteomes" id="UP000237632"/>
    </source>
</evidence>
<organism evidence="1 2">
    <name type="scientific">Burkholderia vietnamiensis</name>
    <dbReference type="NCBI Taxonomy" id="60552"/>
    <lineage>
        <taxon>Bacteria</taxon>
        <taxon>Pseudomonadati</taxon>
        <taxon>Pseudomonadota</taxon>
        <taxon>Betaproteobacteria</taxon>
        <taxon>Burkholderiales</taxon>
        <taxon>Burkholderiaceae</taxon>
        <taxon>Burkholderia</taxon>
        <taxon>Burkholderia cepacia complex</taxon>
    </lineage>
</organism>
<dbReference type="AlphaFoldDB" id="A0AA44Y480"/>
<sequence length="380" mass="43165">MFFDPELPDSSIAAGAAPAWQPPRAAVARRRPAADFLTLPAVSGDVPSQVRIRWREDVQLSDLVLKHFQFGPLRAGDVHDPADAGDAFQQAFHAWLRRQYGPFARLRLTPRLFDAHAVRDVLDTVCNGNNDGDPAPLFFGFALEEEWVYTLEQAVPKLRSVHPLFFRTVMAVLYRASVRTMFIRLPDWFMYEFACWYWEGDPDISDAKADEMLKERFGEDDETRSEYLPSVVRPQLCPDDADPSVYLGGKWRERRVLTAPELLRLRSRSKGVARRVCTEVLKLRALMRRSRSRNLLHVSYDTNPVYAACSVIVEDSQFVGDLLDCHFDGASQSGDVTTYSGFSRLASTPKGIRRQYADLALAFRILTHLDRLLSLVTQPI</sequence>
<protein>
    <submittedName>
        <fullName evidence="1">PRTRC system protein F</fullName>
    </submittedName>
</protein>
<evidence type="ECO:0000313" key="1">
    <source>
        <dbReference type="EMBL" id="PRH43704.1"/>
    </source>
</evidence>
<dbReference type="InterPro" id="IPR022283">
    <property type="entry name" value="PRTRC_protein-F"/>
</dbReference>
<dbReference type="RefSeq" id="WP_060081527.1">
    <property type="nucleotide sequence ID" value="NZ_CADFFA010000024.1"/>
</dbReference>
<dbReference type="Proteomes" id="UP000237632">
    <property type="component" value="Unassembled WGS sequence"/>
</dbReference>
<comment type="caution">
    <text evidence="1">The sequence shown here is derived from an EMBL/GenBank/DDBJ whole genome shotgun (WGS) entry which is preliminary data.</text>
</comment>